<gene>
    <name evidence="7" type="ORF">V1633_17775</name>
</gene>
<evidence type="ECO:0000259" key="6">
    <source>
        <dbReference type="Pfam" id="PF08386"/>
    </source>
</evidence>
<dbReference type="Pfam" id="PF00561">
    <property type="entry name" value="Abhydrolase_1"/>
    <property type="match status" value="1"/>
</dbReference>
<dbReference type="SUPFAM" id="SSF53474">
    <property type="entry name" value="alpha/beta-Hydrolases"/>
    <property type="match status" value="1"/>
</dbReference>
<dbReference type="InterPro" id="IPR013595">
    <property type="entry name" value="Pept_S33_TAP-like_C"/>
</dbReference>
<evidence type="ECO:0000259" key="5">
    <source>
        <dbReference type="Pfam" id="PF00561"/>
    </source>
</evidence>
<name>A0ABU7RUY9_9ACTN</name>
<dbReference type="GO" id="GO:0016787">
    <property type="term" value="F:hydrolase activity"/>
    <property type="evidence" value="ECO:0007669"/>
    <property type="project" value="UniProtKB-KW"/>
</dbReference>
<dbReference type="RefSeq" id="WP_331215453.1">
    <property type="nucleotide sequence ID" value="NZ_JAZGQK010000013.1"/>
</dbReference>
<feature type="compositionally biased region" description="Basic and acidic residues" evidence="3">
    <location>
        <begin position="524"/>
        <end position="533"/>
    </location>
</feature>
<feature type="domain" description="AB hydrolase-1" evidence="5">
    <location>
        <begin position="89"/>
        <end position="241"/>
    </location>
</feature>
<keyword evidence="8" id="KW-1185">Reference proteome</keyword>
<dbReference type="Pfam" id="PF08386">
    <property type="entry name" value="Abhydrolase_4"/>
    <property type="match status" value="1"/>
</dbReference>
<dbReference type="Gene3D" id="3.40.50.1820">
    <property type="entry name" value="alpha/beta hydrolase"/>
    <property type="match status" value="1"/>
</dbReference>
<reference evidence="7 8" key="1">
    <citation type="submission" date="2024-01" db="EMBL/GenBank/DDBJ databases">
        <title>Genome insights into Plantactinospora sonchi sp. nov.</title>
        <authorList>
            <person name="Wang L."/>
        </authorList>
    </citation>
    <scope>NUCLEOTIDE SEQUENCE [LARGE SCALE GENOMIC DNA]</scope>
    <source>
        <strain evidence="7 8">NEAU-QY2</strain>
    </source>
</reference>
<comment type="similarity">
    <text evidence="1">Belongs to the peptidase S33 family.</text>
</comment>
<dbReference type="InterPro" id="IPR000073">
    <property type="entry name" value="AB_hydrolase_1"/>
</dbReference>
<keyword evidence="2 7" id="KW-0378">Hydrolase</keyword>
<evidence type="ECO:0000313" key="7">
    <source>
        <dbReference type="EMBL" id="MEE6260337.1"/>
    </source>
</evidence>
<dbReference type="InterPro" id="IPR029058">
    <property type="entry name" value="AB_hydrolase_fold"/>
</dbReference>
<keyword evidence="4" id="KW-0732">Signal</keyword>
<proteinExistence type="inferred from homology"/>
<dbReference type="InterPro" id="IPR051601">
    <property type="entry name" value="Serine_prot/Carboxylest_S33"/>
</dbReference>
<evidence type="ECO:0000313" key="8">
    <source>
        <dbReference type="Proteomes" id="UP001332243"/>
    </source>
</evidence>
<evidence type="ECO:0000256" key="3">
    <source>
        <dbReference type="SAM" id="MobiDB-lite"/>
    </source>
</evidence>
<dbReference type="PANTHER" id="PTHR43248">
    <property type="entry name" value="2-SUCCINYL-6-HYDROXY-2,4-CYCLOHEXADIENE-1-CARBOXYLATE SYNTHASE"/>
    <property type="match status" value="1"/>
</dbReference>
<feature type="region of interest" description="Disordered" evidence="3">
    <location>
        <begin position="489"/>
        <end position="533"/>
    </location>
</feature>
<dbReference type="PANTHER" id="PTHR43248:SF30">
    <property type="entry name" value="AB HYDROLASE-1 DOMAIN-CONTAINING PROTEIN"/>
    <property type="match status" value="1"/>
</dbReference>
<dbReference type="EMBL" id="JAZGQK010000013">
    <property type="protein sequence ID" value="MEE6260337.1"/>
    <property type="molecule type" value="Genomic_DNA"/>
</dbReference>
<sequence>MRPIIRVLGIGVTAAALVASSIGIAGAAPVDRDRGYRANVTWAPCPETADVECGTIPMPVDWADQGGEKFTLALARRKATDPAKREGVLFINLGGPGGSGVDFALVAHRYFSPEVQKRFDIIGIDPRGIARSTPVMCSLRKLDQRPPFPPDNQAEFEDLARFNRELADDCRANTGPLFDHVDTLSVVEDMDALRRSLGERRITYFGLSYSTLIGQQYAERHGDRIRAMVLDSTMDHSLDTWGFAETEAVAAEDSFAEFVAWCDRTESCALHDQDVVKVWHSLLERADRGGLSHPRSSNVITSKEIRERAFSDFYGPTWTPLAEFLSVLNESSTRAASGAADKPQLTAYPFPAVFCLDWSLPVRNHREFVALTSHTNRIAPNMLGSPLGSDAVAACIGRSGDTVNPQHRLRITDAPKILMLNALHDPATAYAWAVNAHRQSRDATVLLTYEGWGHGVYDRSDCTRGTTDAYLISLTVPRVGTRCAAVEPTEAQAKGPAAGQDLPIGPRDRVPGWLDYAPHNGVTSDDHPYDSHR</sequence>
<evidence type="ECO:0000256" key="1">
    <source>
        <dbReference type="ARBA" id="ARBA00010088"/>
    </source>
</evidence>
<protein>
    <submittedName>
        <fullName evidence="7">Alpha/beta hydrolase</fullName>
    </submittedName>
</protein>
<evidence type="ECO:0000256" key="4">
    <source>
        <dbReference type="SAM" id="SignalP"/>
    </source>
</evidence>
<dbReference type="Proteomes" id="UP001332243">
    <property type="component" value="Unassembled WGS sequence"/>
</dbReference>
<accession>A0ABU7RUY9</accession>
<feature type="domain" description="Peptidase S33 tripeptidyl aminopeptidase-like C-terminal" evidence="6">
    <location>
        <begin position="390"/>
        <end position="483"/>
    </location>
</feature>
<organism evidence="7 8">
    <name type="scientific">Plantactinospora sonchi</name>
    <dbReference type="NCBI Taxonomy" id="1544735"/>
    <lineage>
        <taxon>Bacteria</taxon>
        <taxon>Bacillati</taxon>
        <taxon>Actinomycetota</taxon>
        <taxon>Actinomycetes</taxon>
        <taxon>Micromonosporales</taxon>
        <taxon>Micromonosporaceae</taxon>
        <taxon>Plantactinospora</taxon>
    </lineage>
</organism>
<feature type="chain" id="PRO_5045805617" evidence="4">
    <location>
        <begin position="28"/>
        <end position="533"/>
    </location>
</feature>
<evidence type="ECO:0000256" key="2">
    <source>
        <dbReference type="ARBA" id="ARBA00022801"/>
    </source>
</evidence>
<feature type="signal peptide" evidence="4">
    <location>
        <begin position="1"/>
        <end position="27"/>
    </location>
</feature>
<comment type="caution">
    <text evidence="7">The sequence shown here is derived from an EMBL/GenBank/DDBJ whole genome shotgun (WGS) entry which is preliminary data.</text>
</comment>